<dbReference type="PANTHER" id="PTHR47376">
    <property type="entry name" value="OS02G0597700 PROTEIN"/>
    <property type="match status" value="1"/>
</dbReference>
<dbReference type="InterPro" id="IPR029071">
    <property type="entry name" value="Ubiquitin-like_domsf"/>
</dbReference>
<dbReference type="SUPFAM" id="SSF54236">
    <property type="entry name" value="Ubiquitin-like"/>
    <property type="match status" value="1"/>
</dbReference>
<proteinExistence type="predicted"/>
<sequence length="177" mass="19457">MKLLKLRSKKFLRSNSSNKIENNNKCTSPTSSVCGGEQIKWEMRPGGMLVQKRVCEDSGSSCTASSDGGDGVITVRVSTFSNCHNTVSIQSTSTFGELKLMLSLVTNLEPKEQRLLFKGKERDDNEYLHMVGVRDNDKVLLLEDPAVKERKLRMGLAGAGVGAREVIMGSPYRTISV</sequence>
<feature type="domain" description="Ubiquitin-like" evidence="1">
    <location>
        <begin position="73"/>
        <end position="142"/>
    </location>
</feature>
<dbReference type="EMBL" id="OX459123">
    <property type="protein sequence ID" value="CAI9111169.1"/>
    <property type="molecule type" value="Genomic_DNA"/>
</dbReference>
<dbReference type="InterPro" id="IPR000626">
    <property type="entry name" value="Ubiquitin-like_dom"/>
</dbReference>
<dbReference type="Pfam" id="PF00240">
    <property type="entry name" value="ubiquitin"/>
    <property type="match status" value="1"/>
</dbReference>
<dbReference type="AlphaFoldDB" id="A0AAV1DU07"/>
<organism evidence="2 3">
    <name type="scientific">Oldenlandia corymbosa var. corymbosa</name>
    <dbReference type="NCBI Taxonomy" id="529605"/>
    <lineage>
        <taxon>Eukaryota</taxon>
        <taxon>Viridiplantae</taxon>
        <taxon>Streptophyta</taxon>
        <taxon>Embryophyta</taxon>
        <taxon>Tracheophyta</taxon>
        <taxon>Spermatophyta</taxon>
        <taxon>Magnoliopsida</taxon>
        <taxon>eudicotyledons</taxon>
        <taxon>Gunneridae</taxon>
        <taxon>Pentapetalae</taxon>
        <taxon>asterids</taxon>
        <taxon>lamiids</taxon>
        <taxon>Gentianales</taxon>
        <taxon>Rubiaceae</taxon>
        <taxon>Rubioideae</taxon>
        <taxon>Spermacoceae</taxon>
        <taxon>Hedyotis-Oldenlandia complex</taxon>
        <taxon>Oldenlandia</taxon>
    </lineage>
</organism>
<name>A0AAV1DU07_OLDCO</name>
<accession>A0AAV1DU07</accession>
<reference evidence="2" key="1">
    <citation type="submission" date="2023-03" db="EMBL/GenBank/DDBJ databases">
        <authorList>
            <person name="Julca I."/>
        </authorList>
    </citation>
    <scope>NUCLEOTIDE SEQUENCE</scope>
</reference>
<protein>
    <submittedName>
        <fullName evidence="2">OLC1v1011321C1</fullName>
    </submittedName>
</protein>
<dbReference type="Gene3D" id="3.10.20.90">
    <property type="entry name" value="Phosphatidylinositol 3-kinase Catalytic Subunit, Chain A, domain 1"/>
    <property type="match status" value="1"/>
</dbReference>
<gene>
    <name evidence="2" type="ORF">OLC1_LOCUS18652</name>
</gene>
<evidence type="ECO:0000313" key="2">
    <source>
        <dbReference type="EMBL" id="CAI9111169.1"/>
    </source>
</evidence>
<dbReference type="Proteomes" id="UP001161247">
    <property type="component" value="Chromosome 6"/>
</dbReference>
<evidence type="ECO:0000313" key="3">
    <source>
        <dbReference type="Proteomes" id="UP001161247"/>
    </source>
</evidence>
<keyword evidence="3" id="KW-1185">Reference proteome</keyword>
<evidence type="ECO:0000259" key="1">
    <source>
        <dbReference type="PROSITE" id="PS50053"/>
    </source>
</evidence>
<dbReference type="PROSITE" id="PS50053">
    <property type="entry name" value="UBIQUITIN_2"/>
    <property type="match status" value="1"/>
</dbReference>